<dbReference type="AlphaFoldDB" id="A0AAW2YUM6"/>
<sequence length="406" mass="46508">MDFQHTSGKNTVIPPGRSQHTENLYATAIIGDWEGEQNGGVGIEASFYRDGVVIFLKESGVYEVMHHHYQPTLKMTFQKNDTGPTFTTYNAFCITSDGRLLIDTDKNPLVLVRKTFQTIQQQQQQEQQQQQQQQQVTQQQWPNSQPKLAPTQRQVSSSENVLRKNVVAMTEYHNETWGLHFSTPEPWFFIVNDNIPSIYSTSEPGIMFVRFHRPYTDFIRHHKYRQGYREGNIRLDPTFQDMVDMPDTLCTEKNRLKLSYGDYKDQNNTMFARAVTVISTFGDCMVVMGVCAADEKKFEGLAKAMNVIANNAYFTTPAIVSAYDSLQGTYVNYKKDVLRLDPNLTFQWSYGGKEAQEQDGGVWDRAGNANEGDLVFNYRSGKMKSSRFICFNNGVMNIDNVPFQKI</sequence>
<feature type="region of interest" description="Disordered" evidence="1">
    <location>
        <begin position="134"/>
        <end position="159"/>
    </location>
</feature>
<evidence type="ECO:0000313" key="2">
    <source>
        <dbReference type="EMBL" id="KAL0480688.1"/>
    </source>
</evidence>
<evidence type="ECO:0000313" key="3">
    <source>
        <dbReference type="Proteomes" id="UP001431209"/>
    </source>
</evidence>
<reference evidence="2 3" key="1">
    <citation type="submission" date="2024-03" db="EMBL/GenBank/DDBJ databases">
        <title>The Acrasis kona genome and developmental transcriptomes reveal deep origins of eukaryotic multicellular pathways.</title>
        <authorList>
            <person name="Sheikh S."/>
            <person name="Fu C.-J."/>
            <person name="Brown M.W."/>
            <person name="Baldauf S.L."/>
        </authorList>
    </citation>
    <scope>NUCLEOTIDE SEQUENCE [LARGE SCALE GENOMIC DNA]</scope>
    <source>
        <strain evidence="2 3">ATCC MYA-3509</strain>
    </source>
</reference>
<protein>
    <submittedName>
        <fullName evidence="2">Uncharacterized protein</fullName>
    </submittedName>
</protein>
<dbReference type="Proteomes" id="UP001431209">
    <property type="component" value="Unassembled WGS sequence"/>
</dbReference>
<name>A0AAW2YUM6_9EUKA</name>
<gene>
    <name evidence="2" type="ORF">AKO1_006994</name>
</gene>
<organism evidence="2 3">
    <name type="scientific">Acrasis kona</name>
    <dbReference type="NCBI Taxonomy" id="1008807"/>
    <lineage>
        <taxon>Eukaryota</taxon>
        <taxon>Discoba</taxon>
        <taxon>Heterolobosea</taxon>
        <taxon>Tetramitia</taxon>
        <taxon>Eutetramitia</taxon>
        <taxon>Acrasidae</taxon>
        <taxon>Acrasis</taxon>
    </lineage>
</organism>
<proteinExistence type="predicted"/>
<comment type="caution">
    <text evidence="2">The sequence shown here is derived from an EMBL/GenBank/DDBJ whole genome shotgun (WGS) entry which is preliminary data.</text>
</comment>
<dbReference type="EMBL" id="JAOPGA020000683">
    <property type="protein sequence ID" value="KAL0480688.1"/>
    <property type="molecule type" value="Genomic_DNA"/>
</dbReference>
<feature type="compositionally biased region" description="Polar residues" evidence="1">
    <location>
        <begin position="141"/>
        <end position="159"/>
    </location>
</feature>
<evidence type="ECO:0000256" key="1">
    <source>
        <dbReference type="SAM" id="MobiDB-lite"/>
    </source>
</evidence>
<accession>A0AAW2YUM6</accession>
<keyword evidence="3" id="KW-1185">Reference proteome</keyword>